<dbReference type="GO" id="GO:0018549">
    <property type="term" value="F:methanethiol oxidase activity"/>
    <property type="evidence" value="ECO:0007669"/>
    <property type="project" value="UniProtKB-UniRule"/>
</dbReference>
<dbReference type="PANTHER" id="PTHR23300">
    <property type="entry name" value="METHANETHIOL OXIDASE"/>
    <property type="match status" value="1"/>
</dbReference>
<sequence>MGLLQEGTRESPLAALAGGWGVCCSKQERRLQGLLLEPSGNTPVVFAATKCGDCGPGYPTPQEAMKGPREEIVYLPCIYRNTGTEAPDYLATVDVDPKSPQYSQVIHRLPMPHLKDELHHSGWNTCSSCFGDSTKSRNKLVLPSFISSRIYVVDVGTEPRAPKLHKARPLPLPLRDPNVPTTLDSLQAGNHP</sequence>
<dbReference type="InterPro" id="IPR008826">
    <property type="entry name" value="Se-bd"/>
</dbReference>
<keyword evidence="3" id="KW-0472">Membrane</keyword>
<dbReference type="Ensembl" id="ENSEAST00005008400.1">
    <property type="protein sequence ID" value="ENSEASP00005007699.1"/>
    <property type="gene ID" value="ENSEASG00005005619.1"/>
</dbReference>
<proteinExistence type="inferred from homology"/>
<evidence type="ECO:0000256" key="1">
    <source>
        <dbReference type="ARBA" id="ARBA00005606"/>
    </source>
</evidence>
<keyword evidence="3" id="KW-0963">Cytoplasm</keyword>
<accession>A0A8C4LGJ9</accession>
<comment type="subunit">
    <text evidence="3">Interacts with USP33.</text>
</comment>
<comment type="pathway">
    <text evidence="3">Organosulfur degradation.</text>
</comment>
<dbReference type="OMA" id="CCSKQER"/>
<keyword evidence="3" id="KW-0560">Oxidoreductase</keyword>
<evidence type="ECO:0000313" key="5">
    <source>
        <dbReference type="Ensembl" id="ENSEASP00005007699.1"/>
    </source>
</evidence>
<dbReference type="GO" id="GO:0005829">
    <property type="term" value="C:cytosol"/>
    <property type="evidence" value="ECO:0007669"/>
    <property type="project" value="UniProtKB-SubCell"/>
</dbReference>
<keyword evidence="2 3" id="KW-0711">Selenium</keyword>
<feature type="compositionally biased region" description="Polar residues" evidence="4">
    <location>
        <begin position="179"/>
        <end position="192"/>
    </location>
</feature>
<reference evidence="5" key="1">
    <citation type="submission" date="2023-03" db="UniProtKB">
        <authorList>
            <consortium name="Ensembl"/>
        </authorList>
    </citation>
    <scope>IDENTIFICATION</scope>
</reference>
<protein>
    <recommendedName>
        <fullName evidence="3">Methanethiol oxidase</fullName>
        <shortName evidence="3">MTO</shortName>
        <ecNumber evidence="3">1.8.3.4</ecNumber>
    </recommendedName>
    <alternativeName>
        <fullName evidence="3">Selenium-binding protein 1</fullName>
    </alternativeName>
</protein>
<dbReference type="GO" id="GO:0005634">
    <property type="term" value="C:nucleus"/>
    <property type="evidence" value="ECO:0007669"/>
    <property type="project" value="UniProtKB-SubCell"/>
</dbReference>
<dbReference type="GO" id="GO:0015031">
    <property type="term" value="P:protein transport"/>
    <property type="evidence" value="ECO:0007669"/>
    <property type="project" value="UniProtKB-UniRule"/>
</dbReference>
<evidence type="ECO:0000256" key="3">
    <source>
        <dbReference type="RuleBase" id="RU369071"/>
    </source>
</evidence>
<dbReference type="PANTHER" id="PTHR23300:SF0">
    <property type="entry name" value="METHANETHIOL OXIDASE"/>
    <property type="match status" value="1"/>
</dbReference>
<name>A0A8C4LGJ9_EQUAS</name>
<feature type="region of interest" description="Disordered" evidence="4">
    <location>
        <begin position="163"/>
        <end position="192"/>
    </location>
</feature>
<evidence type="ECO:0000256" key="2">
    <source>
        <dbReference type="ARBA" id="ARBA00023266"/>
    </source>
</evidence>
<keyword evidence="3" id="KW-0813">Transport</keyword>
<keyword evidence="3" id="KW-0539">Nucleus</keyword>
<dbReference type="Pfam" id="PF05694">
    <property type="entry name" value="SBP56"/>
    <property type="match status" value="1"/>
</dbReference>
<keyword evidence="3" id="KW-0653">Protein transport</keyword>
<dbReference type="GO" id="GO:0016020">
    <property type="term" value="C:membrane"/>
    <property type="evidence" value="ECO:0007669"/>
    <property type="project" value="UniProtKB-SubCell"/>
</dbReference>
<dbReference type="GO" id="GO:0008430">
    <property type="term" value="F:selenium binding"/>
    <property type="evidence" value="ECO:0007669"/>
    <property type="project" value="UniProtKB-UniRule"/>
</dbReference>
<comment type="subcellular location">
    <subcellularLocation>
        <location evidence="3">Nucleus</location>
    </subcellularLocation>
    <subcellularLocation>
        <location evidence="3">Cytoplasm</location>
        <location evidence="3">Cytosol</location>
    </subcellularLocation>
    <subcellularLocation>
        <location evidence="3">Membrane</location>
        <topology evidence="3">Peripheral membrane protein</topology>
    </subcellularLocation>
    <text evidence="3">May associate with Golgi membrane. May associate with the membrane of autophagosomes.</text>
</comment>
<dbReference type="EC" id="1.8.3.4" evidence="3"/>
<organism evidence="5">
    <name type="scientific">Equus asinus asinus</name>
    <dbReference type="NCBI Taxonomy" id="83772"/>
    <lineage>
        <taxon>Eukaryota</taxon>
        <taxon>Metazoa</taxon>
        <taxon>Chordata</taxon>
        <taxon>Craniata</taxon>
        <taxon>Vertebrata</taxon>
        <taxon>Euteleostomi</taxon>
        <taxon>Mammalia</taxon>
        <taxon>Eutheria</taxon>
        <taxon>Laurasiatheria</taxon>
        <taxon>Perissodactyla</taxon>
        <taxon>Equidae</taxon>
        <taxon>Equus</taxon>
    </lineage>
</organism>
<evidence type="ECO:0000256" key="4">
    <source>
        <dbReference type="SAM" id="MobiDB-lite"/>
    </source>
</evidence>
<keyword evidence="3" id="KW-0007">Acetylation</keyword>
<comment type="function">
    <text evidence="3">Catalyzes the oxidation of methanethiol, an organosulfur compound known to be produced in substantial amounts by gut bacteria. Selenium-binding protein which may be involved in the sensing of reactive xenobiotics in the cytoplasm. May be involved in intra-Golgi protein transport.</text>
</comment>
<dbReference type="AlphaFoldDB" id="A0A8C4LGJ9"/>
<comment type="catalytic activity">
    <reaction evidence="3">
        <text>methanethiol + O2 + H2O = hydrogen sulfide + formaldehyde + H2O2 + H(+)</text>
        <dbReference type="Rhea" id="RHEA:11812"/>
        <dbReference type="ChEBI" id="CHEBI:15377"/>
        <dbReference type="ChEBI" id="CHEBI:15378"/>
        <dbReference type="ChEBI" id="CHEBI:15379"/>
        <dbReference type="ChEBI" id="CHEBI:16007"/>
        <dbReference type="ChEBI" id="CHEBI:16240"/>
        <dbReference type="ChEBI" id="CHEBI:16842"/>
        <dbReference type="ChEBI" id="CHEBI:29919"/>
        <dbReference type="EC" id="1.8.3.4"/>
    </reaction>
</comment>
<comment type="similarity">
    <text evidence="1 3">Belongs to the selenium-binding protein family.</text>
</comment>